<dbReference type="EMBL" id="JARJLG010000147">
    <property type="protein sequence ID" value="KAJ7736707.1"/>
    <property type="molecule type" value="Genomic_DNA"/>
</dbReference>
<reference evidence="1" key="1">
    <citation type="submission" date="2023-03" db="EMBL/GenBank/DDBJ databases">
        <title>Massive genome expansion in bonnet fungi (Mycena s.s.) driven by repeated elements and novel gene families across ecological guilds.</title>
        <authorList>
            <consortium name="Lawrence Berkeley National Laboratory"/>
            <person name="Harder C.B."/>
            <person name="Miyauchi S."/>
            <person name="Viragh M."/>
            <person name="Kuo A."/>
            <person name="Thoen E."/>
            <person name="Andreopoulos B."/>
            <person name="Lu D."/>
            <person name="Skrede I."/>
            <person name="Drula E."/>
            <person name="Henrissat B."/>
            <person name="Morin E."/>
            <person name="Kohler A."/>
            <person name="Barry K."/>
            <person name="LaButti K."/>
            <person name="Morin E."/>
            <person name="Salamov A."/>
            <person name="Lipzen A."/>
            <person name="Mereny Z."/>
            <person name="Hegedus B."/>
            <person name="Baldrian P."/>
            <person name="Stursova M."/>
            <person name="Weitz H."/>
            <person name="Taylor A."/>
            <person name="Grigoriev I.V."/>
            <person name="Nagy L.G."/>
            <person name="Martin F."/>
            <person name="Kauserud H."/>
        </authorList>
    </citation>
    <scope>NUCLEOTIDE SEQUENCE</scope>
    <source>
        <strain evidence="1">CBHHK188m</strain>
    </source>
</reference>
<protein>
    <submittedName>
        <fullName evidence="1">Uncharacterized protein</fullName>
    </submittedName>
</protein>
<feature type="non-terminal residue" evidence="1">
    <location>
        <position position="331"/>
    </location>
</feature>
<proteinExistence type="predicted"/>
<dbReference type="Proteomes" id="UP001215280">
    <property type="component" value="Unassembled WGS sequence"/>
</dbReference>
<evidence type="ECO:0000313" key="1">
    <source>
        <dbReference type="EMBL" id="KAJ7736707.1"/>
    </source>
</evidence>
<feature type="non-terminal residue" evidence="1">
    <location>
        <position position="1"/>
    </location>
</feature>
<gene>
    <name evidence="1" type="ORF">DFH07DRAFT_699985</name>
</gene>
<accession>A0AAD7I7B5</accession>
<keyword evidence="2" id="KW-1185">Reference proteome</keyword>
<sequence length="331" mass="37082">PPTVIAKFVELHAACLQDFRVSQTSLQTAMRTNSKHELKSDNDATPPAVANNLKLPTTQIIKAASRAENDPRVVTAREAAEKDIATASVTATAYLSMLYSVQVEVCQELVSVTTVADDFATSLETYSHSIIKGGGGTDLTVWDAVIAELEDAMKLELQNMNYEFVAVLERDTDTKSKKADAVKTARAAADLVEVTKPVQELINEGIQATRNGEGFRRRKRKHRKHASRALEGETEIKEGQVERRTLNDDSLRLHDVTSWVSPSDERFHHHRPDTYPEMFFAADLPLQTRFVVSKMSELYCDTRLKNRSFHNFSDVPLNHDQIKLLALNSKF</sequence>
<organism evidence="1 2">
    <name type="scientific">Mycena maculata</name>
    <dbReference type="NCBI Taxonomy" id="230809"/>
    <lineage>
        <taxon>Eukaryota</taxon>
        <taxon>Fungi</taxon>
        <taxon>Dikarya</taxon>
        <taxon>Basidiomycota</taxon>
        <taxon>Agaricomycotina</taxon>
        <taxon>Agaricomycetes</taxon>
        <taxon>Agaricomycetidae</taxon>
        <taxon>Agaricales</taxon>
        <taxon>Marasmiineae</taxon>
        <taxon>Mycenaceae</taxon>
        <taxon>Mycena</taxon>
    </lineage>
</organism>
<evidence type="ECO:0000313" key="2">
    <source>
        <dbReference type="Proteomes" id="UP001215280"/>
    </source>
</evidence>
<dbReference type="AlphaFoldDB" id="A0AAD7I7B5"/>
<name>A0AAD7I7B5_9AGAR</name>
<comment type="caution">
    <text evidence="1">The sequence shown here is derived from an EMBL/GenBank/DDBJ whole genome shotgun (WGS) entry which is preliminary data.</text>
</comment>